<name>A0A2L2XJA6_9FIRM</name>
<keyword evidence="2" id="KW-1185">Reference proteome</keyword>
<protein>
    <submittedName>
        <fullName evidence="1">Uncharacterized protein</fullName>
    </submittedName>
</protein>
<reference evidence="2" key="1">
    <citation type="submission" date="2018-02" db="EMBL/GenBank/DDBJ databases">
        <title>Genome sequence of Desulfocucumis palustris strain NAW-5.</title>
        <authorList>
            <person name="Watanabe M."/>
            <person name="Kojima H."/>
            <person name="Fukui M."/>
        </authorList>
    </citation>
    <scope>NUCLEOTIDE SEQUENCE [LARGE SCALE GENOMIC DNA]</scope>
    <source>
        <strain evidence="2">NAW-5</strain>
    </source>
</reference>
<evidence type="ECO:0000313" key="2">
    <source>
        <dbReference type="Proteomes" id="UP000239549"/>
    </source>
</evidence>
<dbReference type="AlphaFoldDB" id="A0A2L2XJA6"/>
<organism evidence="1 2">
    <name type="scientific">Desulfocucumis palustris</name>
    <dbReference type="NCBI Taxonomy" id="1898651"/>
    <lineage>
        <taxon>Bacteria</taxon>
        <taxon>Bacillati</taxon>
        <taxon>Bacillota</taxon>
        <taxon>Clostridia</taxon>
        <taxon>Eubacteriales</taxon>
        <taxon>Desulfocucumaceae</taxon>
        <taxon>Desulfocucumis</taxon>
    </lineage>
</organism>
<comment type="caution">
    <text evidence="1">The sequence shown here is derived from an EMBL/GenBank/DDBJ whole genome shotgun (WGS) entry which is preliminary data.</text>
</comment>
<evidence type="ECO:0000313" key="1">
    <source>
        <dbReference type="EMBL" id="GBF34336.1"/>
    </source>
</evidence>
<accession>A0A2L2XJA6</accession>
<dbReference type="Proteomes" id="UP000239549">
    <property type="component" value="Unassembled WGS sequence"/>
</dbReference>
<dbReference type="EMBL" id="BFAV01000138">
    <property type="protein sequence ID" value="GBF34336.1"/>
    <property type="molecule type" value="Genomic_DNA"/>
</dbReference>
<sequence length="38" mass="4042">MIVDMLAGMPDFKRSFTGGYCQKAFSSGGGDGKIKKIV</sequence>
<proteinExistence type="predicted"/>
<gene>
    <name evidence="1" type="ORF">DCCM_3448</name>
</gene>